<keyword evidence="5" id="KW-1185">Reference proteome</keyword>
<accession>A0A2M9G798</accession>
<evidence type="ECO:0000313" key="4">
    <source>
        <dbReference type="EMBL" id="PJK31573.1"/>
    </source>
</evidence>
<dbReference type="AlphaFoldDB" id="A0A2M9G798"/>
<dbReference type="PANTHER" id="PTHR43333:SF1">
    <property type="entry name" value="D-ISOMER SPECIFIC 2-HYDROXYACID DEHYDROGENASE NAD-BINDING DOMAIN-CONTAINING PROTEIN"/>
    <property type="match status" value="1"/>
</dbReference>
<reference evidence="4 5" key="1">
    <citation type="submission" date="2017-11" db="EMBL/GenBank/DDBJ databases">
        <title>Draft genome sequence of Rhizobiales bacterium SY3-13.</title>
        <authorList>
            <person name="Sun C."/>
        </authorList>
    </citation>
    <scope>NUCLEOTIDE SEQUENCE [LARGE SCALE GENOMIC DNA]</scope>
    <source>
        <strain evidence="4 5">SY3-13</strain>
    </source>
</reference>
<dbReference type="SUPFAM" id="SSF51735">
    <property type="entry name" value="NAD(P)-binding Rossmann-fold domains"/>
    <property type="match status" value="1"/>
</dbReference>
<evidence type="ECO:0000259" key="3">
    <source>
        <dbReference type="Pfam" id="PF02826"/>
    </source>
</evidence>
<keyword evidence="2" id="KW-0520">NAD</keyword>
<dbReference type="CDD" id="cd12164">
    <property type="entry name" value="GDH_like_2"/>
    <property type="match status" value="1"/>
</dbReference>
<keyword evidence="1" id="KW-0560">Oxidoreductase</keyword>
<evidence type="ECO:0000256" key="2">
    <source>
        <dbReference type="ARBA" id="ARBA00023027"/>
    </source>
</evidence>
<proteinExistence type="predicted"/>
<dbReference type="PANTHER" id="PTHR43333">
    <property type="entry name" value="2-HACID_DH_C DOMAIN-CONTAINING PROTEIN"/>
    <property type="match status" value="1"/>
</dbReference>
<dbReference type="GO" id="GO:0016491">
    <property type="term" value="F:oxidoreductase activity"/>
    <property type="evidence" value="ECO:0007669"/>
    <property type="project" value="UniProtKB-KW"/>
</dbReference>
<evidence type="ECO:0000256" key="1">
    <source>
        <dbReference type="ARBA" id="ARBA00023002"/>
    </source>
</evidence>
<dbReference type="Proteomes" id="UP000229498">
    <property type="component" value="Unassembled WGS sequence"/>
</dbReference>
<dbReference type="RefSeq" id="WP_109794399.1">
    <property type="nucleotide sequence ID" value="NZ_PHIG01000004.1"/>
</dbReference>
<keyword evidence="4" id="KW-0670">Pyruvate</keyword>
<dbReference type="InterPro" id="IPR036291">
    <property type="entry name" value="NAD(P)-bd_dom_sf"/>
</dbReference>
<name>A0A2M9G798_9PROT</name>
<protein>
    <submittedName>
        <fullName evidence="4">Glyoxylate/hydroxypyruvate reductase A</fullName>
    </submittedName>
</protein>
<dbReference type="GO" id="GO:0051287">
    <property type="term" value="F:NAD binding"/>
    <property type="evidence" value="ECO:0007669"/>
    <property type="project" value="InterPro"/>
</dbReference>
<dbReference type="InterPro" id="IPR006140">
    <property type="entry name" value="D-isomer_DH_NAD-bd"/>
</dbReference>
<dbReference type="Pfam" id="PF02826">
    <property type="entry name" value="2-Hacid_dh_C"/>
    <property type="match status" value="1"/>
</dbReference>
<dbReference type="OrthoDB" id="9787219at2"/>
<comment type="caution">
    <text evidence="4">The sequence shown here is derived from an EMBL/GenBank/DDBJ whole genome shotgun (WGS) entry which is preliminary data.</text>
</comment>
<dbReference type="EMBL" id="PHIG01000004">
    <property type="protein sequence ID" value="PJK31573.1"/>
    <property type="molecule type" value="Genomic_DNA"/>
</dbReference>
<organism evidence="4 5">
    <name type="scientific">Minwuia thermotolerans</name>
    <dbReference type="NCBI Taxonomy" id="2056226"/>
    <lineage>
        <taxon>Bacteria</taxon>
        <taxon>Pseudomonadati</taxon>
        <taxon>Pseudomonadota</taxon>
        <taxon>Alphaproteobacteria</taxon>
        <taxon>Minwuiales</taxon>
        <taxon>Minwuiaceae</taxon>
        <taxon>Minwuia</taxon>
    </lineage>
</organism>
<dbReference type="SUPFAM" id="SSF52283">
    <property type="entry name" value="Formate/glycerate dehydrogenase catalytic domain-like"/>
    <property type="match status" value="1"/>
</dbReference>
<gene>
    <name evidence="4" type="ORF">CVT23_00505</name>
</gene>
<dbReference type="Gene3D" id="3.40.50.720">
    <property type="entry name" value="NAD(P)-binding Rossmann-like Domain"/>
    <property type="match status" value="2"/>
</dbReference>
<feature type="domain" description="D-isomer specific 2-hydroxyacid dehydrogenase NAD-binding" evidence="3">
    <location>
        <begin position="102"/>
        <end position="275"/>
    </location>
</feature>
<sequence>MTVLLFASHADRDDWWRETLLAEMPDLDFRTWPETGDVAEIDYALVWKPETGLLAGLPNLRAIFSLGAGVDHIFADAQLPEGVPICRVVNPNMALRMREWVVMHVLMHHRRHREYDRLQKAHEWRELPQPHAGERRVGVMGLGELGGDAAKHLGLLGFDVAGWSRTPKAIDGVTGFHGADGLKDFLARTEILVCLLPLTPATEGIVDADLLSGLPRGATFINAGRGGHVVEEDLLAALDSGQIAEATLDVFRTEPLPPESRFWDHPRVTVTPHIAAFSDPRALVDQVIGNIRRDRAGEPLLNTVDPKRGY</sequence>
<evidence type="ECO:0000313" key="5">
    <source>
        <dbReference type="Proteomes" id="UP000229498"/>
    </source>
</evidence>